<dbReference type="EMBL" id="JAATEJ010000014">
    <property type="protein sequence ID" value="NJP45396.1"/>
    <property type="molecule type" value="Genomic_DNA"/>
</dbReference>
<accession>A0ABX0ZQ51</accession>
<feature type="region of interest" description="Disordered" evidence="1">
    <location>
        <begin position="1"/>
        <end position="35"/>
    </location>
</feature>
<feature type="domain" description="Amine oxidase" evidence="2">
    <location>
        <begin position="58"/>
        <end position="450"/>
    </location>
</feature>
<dbReference type="InterPro" id="IPR002937">
    <property type="entry name" value="Amino_oxidase"/>
</dbReference>
<dbReference type="InterPro" id="IPR036188">
    <property type="entry name" value="FAD/NAD-bd_sf"/>
</dbReference>
<dbReference type="PANTHER" id="PTHR42841">
    <property type="entry name" value="AMINE OXIDASE"/>
    <property type="match status" value="1"/>
</dbReference>
<feature type="compositionally biased region" description="Low complexity" evidence="1">
    <location>
        <begin position="12"/>
        <end position="22"/>
    </location>
</feature>
<proteinExistence type="predicted"/>
<evidence type="ECO:0000313" key="4">
    <source>
        <dbReference type="Proteomes" id="UP000734511"/>
    </source>
</evidence>
<evidence type="ECO:0000256" key="1">
    <source>
        <dbReference type="SAM" id="MobiDB-lite"/>
    </source>
</evidence>
<keyword evidence="4" id="KW-1185">Reference proteome</keyword>
<reference evidence="3 4" key="1">
    <citation type="submission" date="2020-03" db="EMBL/GenBank/DDBJ databases">
        <title>WGS of actinomycetes isolated from Thailand.</title>
        <authorList>
            <person name="Thawai C."/>
        </authorList>
    </citation>
    <scope>NUCLEOTIDE SEQUENCE [LARGE SCALE GENOMIC DNA]</scope>
    <source>
        <strain evidence="3 4">PRB2-1</strain>
    </source>
</reference>
<dbReference type="Pfam" id="PF01593">
    <property type="entry name" value="Amino_oxidase"/>
    <property type="match status" value="1"/>
</dbReference>
<gene>
    <name evidence="3" type="ORF">HCN08_18600</name>
</gene>
<dbReference type="SUPFAM" id="SSF51905">
    <property type="entry name" value="FAD/NAD(P)-binding domain"/>
    <property type="match status" value="1"/>
</dbReference>
<evidence type="ECO:0000259" key="2">
    <source>
        <dbReference type="Pfam" id="PF01593"/>
    </source>
</evidence>
<comment type="caution">
    <text evidence="3">The sequence shown here is derived from an EMBL/GenBank/DDBJ whole genome shotgun (WGS) entry which is preliminary data.</text>
</comment>
<dbReference type="Gene3D" id="3.50.50.60">
    <property type="entry name" value="FAD/NAD(P)-binding domain"/>
    <property type="match status" value="1"/>
</dbReference>
<evidence type="ECO:0000313" key="3">
    <source>
        <dbReference type="EMBL" id="NJP45396.1"/>
    </source>
</evidence>
<organism evidence="3 4">
    <name type="scientific">Actinacidiphila epipremni</name>
    <dbReference type="NCBI Taxonomy" id="2053013"/>
    <lineage>
        <taxon>Bacteria</taxon>
        <taxon>Bacillati</taxon>
        <taxon>Actinomycetota</taxon>
        <taxon>Actinomycetes</taxon>
        <taxon>Kitasatosporales</taxon>
        <taxon>Streptomycetaceae</taxon>
        <taxon>Actinacidiphila</taxon>
    </lineage>
</organism>
<protein>
    <submittedName>
        <fullName evidence="3">FAD-dependent oxidoreductase</fullName>
    </submittedName>
</protein>
<sequence>MPPDAAGRGRTEAVAAREPAAGRGRRDHRGDGQGRAAERAAAVAARAEVDVVVVGAGLAGLACAQDLTAAGLRVRVLEASDGVGGRMRTDLRDGFRCDRGFQVVNTSYPQLRRRVQLSELYARPFSPGVLVHTPQGRRRFADPTRAPRQARDLLPGRLGSLRDVSTLVMLSGRDLLTPPRALKRAPERTTRTALADAAIGEELVERLFRPFLSGVFLEDELETSSRFFHLVWRSMMRGTLCLPARGAGAVPEQLAGALPEGTVRLGTPVERVIGAGVLTAYGEEQPARVVVVATAPRTAAQLLPGLAVPAVRAVTTYYHAAPASPLAEPTLLVDSERRILDTVVLSEVCPSYAPRGRALVSTSVLGADESPAREARVREVLAEVYGTDTGGWETVAVYPVAEALPAMPPPWPLSRTTRHAPGVYVCGDFRATGSQQGALASGARAAREVLADRRAGKWPVR</sequence>
<name>A0ABX0ZQ51_9ACTN</name>
<dbReference type="Proteomes" id="UP000734511">
    <property type="component" value="Unassembled WGS sequence"/>
</dbReference>